<comment type="caution">
    <text evidence="2">The sequence shown here is derived from an EMBL/GenBank/DDBJ whole genome shotgun (WGS) entry which is preliminary data.</text>
</comment>
<feature type="compositionally biased region" description="Low complexity" evidence="1">
    <location>
        <begin position="54"/>
        <end position="74"/>
    </location>
</feature>
<gene>
    <name evidence="2" type="ORF">PCOR1329_LOCUS11180</name>
</gene>
<organism evidence="2 3">
    <name type="scientific">Prorocentrum cordatum</name>
    <dbReference type="NCBI Taxonomy" id="2364126"/>
    <lineage>
        <taxon>Eukaryota</taxon>
        <taxon>Sar</taxon>
        <taxon>Alveolata</taxon>
        <taxon>Dinophyceae</taxon>
        <taxon>Prorocentrales</taxon>
        <taxon>Prorocentraceae</taxon>
        <taxon>Prorocentrum</taxon>
    </lineage>
</organism>
<sequence length="112" mass="11377">GLEPMGDVIDEISNHMSAMSISVSNLEQAVAQLTHMVVEIGTAVMGLVHMANNQAASSQAEASGSQAGATSSGAEADHPATTTSATEVQQPASGQEVEVPWEVVDEAGSTEI</sequence>
<feature type="non-terminal residue" evidence="2">
    <location>
        <position position="1"/>
    </location>
</feature>
<dbReference type="EMBL" id="CAUYUJ010003217">
    <property type="protein sequence ID" value="CAK0804346.1"/>
    <property type="molecule type" value="Genomic_DNA"/>
</dbReference>
<keyword evidence="3" id="KW-1185">Reference proteome</keyword>
<evidence type="ECO:0000313" key="2">
    <source>
        <dbReference type="EMBL" id="CAK0804346.1"/>
    </source>
</evidence>
<feature type="region of interest" description="Disordered" evidence="1">
    <location>
        <begin position="54"/>
        <end position="112"/>
    </location>
</feature>
<protein>
    <submittedName>
        <fullName evidence="2">Uncharacterized protein</fullName>
    </submittedName>
</protein>
<evidence type="ECO:0000256" key="1">
    <source>
        <dbReference type="SAM" id="MobiDB-lite"/>
    </source>
</evidence>
<dbReference type="Proteomes" id="UP001189429">
    <property type="component" value="Unassembled WGS sequence"/>
</dbReference>
<proteinExistence type="predicted"/>
<reference evidence="2" key="1">
    <citation type="submission" date="2023-10" db="EMBL/GenBank/DDBJ databases">
        <authorList>
            <person name="Chen Y."/>
            <person name="Shah S."/>
            <person name="Dougan E. K."/>
            <person name="Thang M."/>
            <person name="Chan C."/>
        </authorList>
    </citation>
    <scope>NUCLEOTIDE SEQUENCE [LARGE SCALE GENOMIC DNA]</scope>
</reference>
<feature type="compositionally biased region" description="Polar residues" evidence="1">
    <location>
        <begin position="80"/>
        <end position="93"/>
    </location>
</feature>
<accession>A0ABN9QEI1</accession>
<evidence type="ECO:0000313" key="3">
    <source>
        <dbReference type="Proteomes" id="UP001189429"/>
    </source>
</evidence>
<name>A0ABN9QEI1_9DINO</name>